<dbReference type="Proteomes" id="UP000198406">
    <property type="component" value="Unassembled WGS sequence"/>
</dbReference>
<reference evidence="2 3" key="1">
    <citation type="journal article" date="2015" name="Plant Cell">
        <title>Oil accumulation by the oleaginous diatom Fistulifera solaris as revealed by the genome and transcriptome.</title>
        <authorList>
            <person name="Tanaka T."/>
            <person name="Maeda Y."/>
            <person name="Veluchamy A."/>
            <person name="Tanaka M."/>
            <person name="Abida H."/>
            <person name="Marechal E."/>
            <person name="Bowler C."/>
            <person name="Muto M."/>
            <person name="Sunaga Y."/>
            <person name="Tanaka M."/>
            <person name="Yoshino T."/>
            <person name="Taniguchi T."/>
            <person name="Fukuda Y."/>
            <person name="Nemoto M."/>
            <person name="Matsumoto M."/>
            <person name="Wong P.S."/>
            <person name="Aburatani S."/>
            <person name="Fujibuchi W."/>
        </authorList>
    </citation>
    <scope>NUCLEOTIDE SEQUENCE [LARGE SCALE GENOMIC DNA]</scope>
    <source>
        <strain evidence="2 3">JPCC DA0580</strain>
    </source>
</reference>
<proteinExistence type="predicted"/>
<evidence type="ECO:0000313" key="2">
    <source>
        <dbReference type="EMBL" id="GAX10858.1"/>
    </source>
</evidence>
<evidence type="ECO:0000313" key="3">
    <source>
        <dbReference type="Proteomes" id="UP000198406"/>
    </source>
</evidence>
<dbReference type="InParanoid" id="A0A1Z5JAL2"/>
<feature type="compositionally biased region" description="Basic residues" evidence="1">
    <location>
        <begin position="1"/>
        <end position="13"/>
    </location>
</feature>
<sequence length="300" mass="33877">MSRSSKSKNKRAKKQEAQQQQEEAAQQEEVVVVETVETVVETTITTVEENEHKEDEPVDNKEDIENAVDENHNEEEEASSKKRSAEEMEGFDLGKVVGQIVHSVGSFFQQFWGSQPAEPAEGPPSIDQTFAILLLGDATLESALWEVVNKEGPLQEFKKDLAFETRHGDTTTVHSVRLQLYHGLQNPEDEEETWPTPLPSVETLVLVLPDPSLVEKWIRWIRPQFPNEAIVLLLTGAPPESDWHCQDVQSWHCLSSSESPHHVASMDDLLYSLVERHFVDDEPAAKRRKVDPATVADNQE</sequence>
<feature type="region of interest" description="Disordered" evidence="1">
    <location>
        <begin position="1"/>
        <end position="87"/>
    </location>
</feature>
<gene>
    <name evidence="2" type="ORF">FisN_31Hh066</name>
</gene>
<comment type="caution">
    <text evidence="2">The sequence shown here is derived from an EMBL/GenBank/DDBJ whole genome shotgun (WGS) entry which is preliminary data.</text>
</comment>
<evidence type="ECO:0000256" key="1">
    <source>
        <dbReference type="SAM" id="MobiDB-lite"/>
    </source>
</evidence>
<protein>
    <submittedName>
        <fullName evidence="2">Uncharacterized protein</fullName>
    </submittedName>
</protein>
<dbReference type="EMBL" id="BDSP01000026">
    <property type="protein sequence ID" value="GAX10858.1"/>
    <property type="molecule type" value="Genomic_DNA"/>
</dbReference>
<feature type="compositionally biased region" description="Acidic residues" evidence="1">
    <location>
        <begin position="65"/>
        <end position="77"/>
    </location>
</feature>
<accession>A0A1Z5JAL2</accession>
<dbReference type="AlphaFoldDB" id="A0A1Z5JAL2"/>
<organism evidence="2 3">
    <name type="scientific">Fistulifera solaris</name>
    <name type="common">Oleaginous diatom</name>
    <dbReference type="NCBI Taxonomy" id="1519565"/>
    <lineage>
        <taxon>Eukaryota</taxon>
        <taxon>Sar</taxon>
        <taxon>Stramenopiles</taxon>
        <taxon>Ochrophyta</taxon>
        <taxon>Bacillariophyta</taxon>
        <taxon>Bacillariophyceae</taxon>
        <taxon>Bacillariophycidae</taxon>
        <taxon>Naviculales</taxon>
        <taxon>Naviculaceae</taxon>
        <taxon>Fistulifera</taxon>
    </lineage>
</organism>
<keyword evidence="3" id="KW-1185">Reference proteome</keyword>
<name>A0A1Z5JAL2_FISSO</name>
<feature type="compositionally biased region" description="Low complexity" evidence="1">
    <location>
        <begin position="17"/>
        <end position="47"/>
    </location>
</feature>
<feature type="compositionally biased region" description="Basic and acidic residues" evidence="1">
    <location>
        <begin position="49"/>
        <end position="64"/>
    </location>
</feature>